<dbReference type="AlphaFoldDB" id="A0A218WIL9"/>
<name>A0A218WIL9_PUNGR</name>
<proteinExistence type="predicted"/>
<sequence>MQKSKLARVSRPGKSVEKLVLVDAANDAVTEYFVARCLIAVQLNDQIGVDAGTKSFHRSLAFGAVVCLLCERIVGSRRFAFRNSSSSEERLRLPSGRESESAVVLAVCNTCDPDITSKSCEKY</sequence>
<accession>A0A218WIL9</accession>
<gene>
    <name evidence="1" type="ORF">CDL15_Pgr005256</name>
</gene>
<dbReference type="Proteomes" id="UP000197138">
    <property type="component" value="Unassembled WGS sequence"/>
</dbReference>
<protein>
    <submittedName>
        <fullName evidence="1">Uncharacterized protein</fullName>
    </submittedName>
</protein>
<evidence type="ECO:0000313" key="1">
    <source>
        <dbReference type="EMBL" id="OWM72667.1"/>
    </source>
</evidence>
<reference evidence="2" key="1">
    <citation type="journal article" date="2017" name="Plant J.">
        <title>The pomegranate (Punica granatum L.) genome and the genomics of punicalagin biosynthesis.</title>
        <authorList>
            <person name="Qin G."/>
            <person name="Xu C."/>
            <person name="Ming R."/>
            <person name="Tang H."/>
            <person name="Guyot R."/>
            <person name="Kramer E.M."/>
            <person name="Hu Y."/>
            <person name="Yi X."/>
            <person name="Qi Y."/>
            <person name="Xu X."/>
            <person name="Gao Z."/>
            <person name="Pan H."/>
            <person name="Jian J."/>
            <person name="Tian Y."/>
            <person name="Yue Z."/>
            <person name="Xu Y."/>
        </authorList>
    </citation>
    <scope>NUCLEOTIDE SEQUENCE [LARGE SCALE GENOMIC DNA]</scope>
    <source>
        <strain evidence="2">cv. Dabenzi</strain>
    </source>
</reference>
<comment type="caution">
    <text evidence="1">The sequence shown here is derived from an EMBL/GenBank/DDBJ whole genome shotgun (WGS) entry which is preliminary data.</text>
</comment>
<organism evidence="1 2">
    <name type="scientific">Punica granatum</name>
    <name type="common">Pomegranate</name>
    <dbReference type="NCBI Taxonomy" id="22663"/>
    <lineage>
        <taxon>Eukaryota</taxon>
        <taxon>Viridiplantae</taxon>
        <taxon>Streptophyta</taxon>
        <taxon>Embryophyta</taxon>
        <taxon>Tracheophyta</taxon>
        <taxon>Spermatophyta</taxon>
        <taxon>Magnoliopsida</taxon>
        <taxon>eudicotyledons</taxon>
        <taxon>Gunneridae</taxon>
        <taxon>Pentapetalae</taxon>
        <taxon>rosids</taxon>
        <taxon>malvids</taxon>
        <taxon>Myrtales</taxon>
        <taxon>Lythraceae</taxon>
        <taxon>Punica</taxon>
    </lineage>
</organism>
<dbReference type="EMBL" id="MTKT01004266">
    <property type="protein sequence ID" value="OWM72667.1"/>
    <property type="molecule type" value="Genomic_DNA"/>
</dbReference>
<evidence type="ECO:0000313" key="2">
    <source>
        <dbReference type="Proteomes" id="UP000197138"/>
    </source>
</evidence>